<evidence type="ECO:0000256" key="5">
    <source>
        <dbReference type="ARBA" id="ARBA00023125"/>
    </source>
</evidence>
<comment type="caution">
    <text evidence="12">The sequence shown here is derived from an EMBL/GenBank/DDBJ whole genome shotgun (WGS) entry which is preliminary data.</text>
</comment>
<evidence type="ECO:0000313" key="13">
    <source>
        <dbReference type="Proteomes" id="UP000283530"/>
    </source>
</evidence>
<evidence type="ECO:0000256" key="9">
    <source>
        <dbReference type="RuleBase" id="RU369094"/>
    </source>
</evidence>
<dbReference type="InterPro" id="IPR003851">
    <property type="entry name" value="Znf_Dof"/>
</dbReference>
<dbReference type="GO" id="GO:0003700">
    <property type="term" value="F:DNA-binding transcription factor activity"/>
    <property type="evidence" value="ECO:0007669"/>
    <property type="project" value="UniProtKB-UniRule"/>
</dbReference>
<dbReference type="EMBL" id="QPKB01000011">
    <property type="protein sequence ID" value="RWR95430.1"/>
    <property type="molecule type" value="Genomic_DNA"/>
</dbReference>
<keyword evidence="6 9" id="KW-0804">Transcription</keyword>
<feature type="compositionally biased region" description="Low complexity" evidence="10">
    <location>
        <begin position="125"/>
        <end position="145"/>
    </location>
</feature>
<keyword evidence="3 9" id="KW-0862">Zinc</keyword>
<evidence type="ECO:0000256" key="8">
    <source>
        <dbReference type="PROSITE-ProRule" id="PRU00071"/>
    </source>
</evidence>
<evidence type="ECO:0000256" key="3">
    <source>
        <dbReference type="ARBA" id="ARBA00022833"/>
    </source>
</evidence>
<evidence type="ECO:0000256" key="4">
    <source>
        <dbReference type="ARBA" id="ARBA00023015"/>
    </source>
</evidence>
<gene>
    <name evidence="12" type="ORF">CKAN_02477400</name>
</gene>
<evidence type="ECO:0000256" key="1">
    <source>
        <dbReference type="ARBA" id="ARBA00022723"/>
    </source>
</evidence>
<dbReference type="InterPro" id="IPR045174">
    <property type="entry name" value="Dof"/>
</dbReference>
<keyword evidence="1 9" id="KW-0479">Metal-binding</keyword>
<keyword evidence="13" id="KW-1185">Reference proteome</keyword>
<feature type="region of interest" description="Disordered" evidence="10">
    <location>
        <begin position="262"/>
        <end position="287"/>
    </location>
</feature>
<dbReference type="GO" id="GO:0005634">
    <property type="term" value="C:nucleus"/>
    <property type="evidence" value="ECO:0007669"/>
    <property type="project" value="UniProtKB-SubCell"/>
</dbReference>
<feature type="compositionally biased region" description="Low complexity" evidence="10">
    <location>
        <begin position="13"/>
        <end position="23"/>
    </location>
</feature>
<evidence type="ECO:0000256" key="2">
    <source>
        <dbReference type="ARBA" id="ARBA00022771"/>
    </source>
</evidence>
<evidence type="ECO:0000256" key="10">
    <source>
        <dbReference type="SAM" id="MobiDB-lite"/>
    </source>
</evidence>
<name>A0A3S3NHX0_9MAGN</name>
<reference evidence="12 13" key="1">
    <citation type="journal article" date="2019" name="Nat. Plants">
        <title>Stout camphor tree genome fills gaps in understanding of flowering plant genome evolution.</title>
        <authorList>
            <person name="Chaw S.M."/>
            <person name="Liu Y.C."/>
            <person name="Wu Y.W."/>
            <person name="Wang H.Y."/>
            <person name="Lin C.I."/>
            <person name="Wu C.S."/>
            <person name="Ke H.M."/>
            <person name="Chang L.Y."/>
            <person name="Hsu C.Y."/>
            <person name="Yang H.T."/>
            <person name="Sudianto E."/>
            <person name="Hsu M.H."/>
            <person name="Wu K.P."/>
            <person name="Wang L.N."/>
            <person name="Leebens-Mack J.H."/>
            <person name="Tsai I.J."/>
        </authorList>
    </citation>
    <scope>NUCLEOTIDE SEQUENCE [LARGE SCALE GENOMIC DNA]</scope>
    <source>
        <strain evidence="13">cv. Chaw 1501</strain>
        <tissue evidence="12">Young leaves</tissue>
    </source>
</reference>
<evidence type="ECO:0000259" key="11">
    <source>
        <dbReference type="PROSITE" id="PS50884"/>
    </source>
</evidence>
<feature type="domain" description="Dof-type" evidence="11">
    <location>
        <begin position="68"/>
        <end position="122"/>
    </location>
</feature>
<protein>
    <recommendedName>
        <fullName evidence="9">Dof zinc finger protein</fullName>
    </recommendedName>
</protein>
<dbReference type="STRING" id="337451.A0A3S3NHX0"/>
<keyword evidence="7 8" id="KW-0539">Nucleus</keyword>
<dbReference type="GO" id="GO:0003677">
    <property type="term" value="F:DNA binding"/>
    <property type="evidence" value="ECO:0007669"/>
    <property type="project" value="UniProtKB-UniRule"/>
</dbReference>
<evidence type="ECO:0000256" key="7">
    <source>
        <dbReference type="ARBA" id="ARBA00023242"/>
    </source>
</evidence>
<dbReference type="PROSITE" id="PS01361">
    <property type="entry name" value="ZF_DOF_1"/>
    <property type="match status" value="1"/>
</dbReference>
<dbReference type="Pfam" id="PF02701">
    <property type="entry name" value="Zn_ribbon_Dof"/>
    <property type="match status" value="1"/>
</dbReference>
<dbReference type="Proteomes" id="UP000283530">
    <property type="component" value="Unassembled WGS sequence"/>
</dbReference>
<keyword evidence="4 9" id="KW-0805">Transcription regulation</keyword>
<comment type="function">
    <text evidence="9">Transcription factor that binds specifically to a 5'-AA[AG]G-3' consensus core sequence.</text>
</comment>
<keyword evidence="2 8" id="KW-0863">Zinc-finger</keyword>
<accession>A0A3S3NHX0</accession>
<dbReference type="PANTHER" id="PTHR31992">
    <property type="entry name" value="DOF ZINC FINGER PROTEIN DOF1.4-RELATED"/>
    <property type="match status" value="1"/>
</dbReference>
<feature type="region of interest" description="Disordered" evidence="10">
    <location>
        <begin position="1"/>
        <end position="43"/>
    </location>
</feature>
<comment type="subcellular location">
    <subcellularLocation>
        <location evidence="8 9">Nucleus</location>
    </subcellularLocation>
</comment>
<dbReference type="PANTHER" id="PTHR31992:SF191">
    <property type="entry name" value="DOF ZINC FINGER PROTEIN"/>
    <property type="match status" value="1"/>
</dbReference>
<feature type="compositionally biased region" description="Polar residues" evidence="10">
    <location>
        <begin position="24"/>
        <end position="34"/>
    </location>
</feature>
<dbReference type="OrthoDB" id="1927254at2759"/>
<dbReference type="PROSITE" id="PS50884">
    <property type="entry name" value="ZF_DOF_2"/>
    <property type="match status" value="1"/>
</dbReference>
<dbReference type="AlphaFoldDB" id="A0A3S3NHX0"/>
<dbReference type="GO" id="GO:0008270">
    <property type="term" value="F:zinc ion binding"/>
    <property type="evidence" value="ECO:0007669"/>
    <property type="project" value="UniProtKB-KW"/>
</dbReference>
<proteinExistence type="predicted"/>
<evidence type="ECO:0000313" key="12">
    <source>
        <dbReference type="EMBL" id="RWR95430.1"/>
    </source>
</evidence>
<evidence type="ECO:0000256" key="6">
    <source>
        <dbReference type="ARBA" id="ARBA00023163"/>
    </source>
</evidence>
<keyword evidence="5 8" id="KW-0238">DNA-binding</keyword>
<sequence>MVFSSAPTYLDPNNWQQQHNHQQGSSSENPQLTQPMPPPGAGVACAIRPNSMAERARLAKVPPPEPALKCPRCNSTNTKFCYFNNYSLTQPRHFCKTCRRYWTRGGALRNVPVGGGCRRNKKSKGSSSKSPASSDQQTSGGSTGAVSSSSFAAEVISRIPPLLPSQLPFMSSLGYGASDMGFNYNGIQMAGGGSEMEFQIGSNQTSFGSMLSSGIEQWRLQQPLQQSPYLSGLEPPSGLYPLEGERVETSFGIGGAGLIRSRLQSSSGPNQQASVKSEGNQGLNSSRQFLGIQGNDQYLDGNTWTDFSNFTSSSNTHLL</sequence>
<feature type="region of interest" description="Disordered" evidence="10">
    <location>
        <begin position="112"/>
        <end position="145"/>
    </location>
</feature>
<organism evidence="12 13">
    <name type="scientific">Cinnamomum micranthum f. kanehirae</name>
    <dbReference type="NCBI Taxonomy" id="337451"/>
    <lineage>
        <taxon>Eukaryota</taxon>
        <taxon>Viridiplantae</taxon>
        <taxon>Streptophyta</taxon>
        <taxon>Embryophyta</taxon>
        <taxon>Tracheophyta</taxon>
        <taxon>Spermatophyta</taxon>
        <taxon>Magnoliopsida</taxon>
        <taxon>Magnoliidae</taxon>
        <taxon>Laurales</taxon>
        <taxon>Lauraceae</taxon>
        <taxon>Cinnamomum</taxon>
    </lineage>
</organism>